<protein>
    <submittedName>
        <fullName evidence="5">Carboxypeptidase inhibitor SmCI-like</fullName>
    </submittedName>
</protein>
<dbReference type="InterPro" id="IPR036880">
    <property type="entry name" value="Kunitz_BPTI_sf"/>
</dbReference>
<name>A0ABM1VU11_APLCA</name>
<feature type="signal peptide" evidence="2">
    <location>
        <begin position="1"/>
        <end position="16"/>
    </location>
</feature>
<sequence length="272" mass="31243">MRDLVVLLCFLPAALAFRFHEVLNQQPKSIFSSLPSDCSLPSVRGECDGSYTHYFYNRETESCEPFTYSGCDGNRNNFRSFSECRAACVCTLGAERERADGQCTRQYYYDVTDGKCRRYRYRSCNTRANRFKKEQFCERSCPTARCYLGMDRGSTLCGQPDVRYFYNRTAEQCQKFRYSGCVGNLNNFGTLEDCDNSCTEPIRKSVGQTTPHPDCFLPKSKPVCKQTIKRFYFNTETGECESFIYGGCHGNGNNYNSLEKCRKVCMPPQPRD</sequence>
<dbReference type="RefSeq" id="XP_035825903.1">
    <property type="nucleotide sequence ID" value="XM_035970010.1"/>
</dbReference>
<evidence type="ECO:0000256" key="2">
    <source>
        <dbReference type="SAM" id="SignalP"/>
    </source>
</evidence>
<feature type="domain" description="BPTI/Kunitz inhibitor" evidence="3">
    <location>
        <begin position="215"/>
        <end position="265"/>
    </location>
</feature>
<dbReference type="CDD" id="cd00109">
    <property type="entry name" value="Kunitz-type"/>
    <property type="match status" value="3"/>
</dbReference>
<dbReference type="InterPro" id="IPR050098">
    <property type="entry name" value="TFPI/VKTCI-like"/>
</dbReference>
<dbReference type="InterPro" id="IPR020901">
    <property type="entry name" value="Prtase_inh_Kunz-CS"/>
</dbReference>
<feature type="chain" id="PRO_5045115351" evidence="2">
    <location>
        <begin position="17"/>
        <end position="272"/>
    </location>
</feature>
<gene>
    <name evidence="5" type="primary">LOC101861814</name>
</gene>
<dbReference type="InterPro" id="IPR002223">
    <property type="entry name" value="Kunitz_BPTI"/>
</dbReference>
<feature type="domain" description="BPTI/Kunitz inhibitor" evidence="3">
    <location>
        <begin position="146"/>
        <end position="198"/>
    </location>
</feature>
<feature type="domain" description="BPTI/Kunitz inhibitor" evidence="3">
    <location>
        <begin position="38"/>
        <end position="88"/>
    </location>
</feature>
<keyword evidence="4" id="KW-1185">Reference proteome</keyword>
<dbReference type="PROSITE" id="PS00280">
    <property type="entry name" value="BPTI_KUNITZ_1"/>
    <property type="match status" value="2"/>
</dbReference>
<dbReference type="PANTHER" id="PTHR10083">
    <property type="entry name" value="KUNITZ-TYPE PROTEASE INHIBITOR-RELATED"/>
    <property type="match status" value="1"/>
</dbReference>
<reference evidence="5" key="1">
    <citation type="submission" date="2025-08" db="UniProtKB">
        <authorList>
            <consortium name="RefSeq"/>
        </authorList>
    </citation>
    <scope>IDENTIFICATION</scope>
</reference>
<evidence type="ECO:0000313" key="5">
    <source>
        <dbReference type="RefSeq" id="XP_035825903.1"/>
    </source>
</evidence>
<dbReference type="PRINTS" id="PR00759">
    <property type="entry name" value="BASICPTASE"/>
</dbReference>
<dbReference type="Pfam" id="PF00014">
    <property type="entry name" value="Kunitz_BPTI"/>
    <property type="match status" value="4"/>
</dbReference>
<dbReference type="GeneID" id="101861814"/>
<dbReference type="Proteomes" id="UP000694888">
    <property type="component" value="Unplaced"/>
</dbReference>
<feature type="domain" description="BPTI/Kunitz inhibitor" evidence="3">
    <location>
        <begin position="90"/>
        <end position="141"/>
    </location>
</feature>
<organism evidence="4 5">
    <name type="scientific">Aplysia californica</name>
    <name type="common">California sea hare</name>
    <dbReference type="NCBI Taxonomy" id="6500"/>
    <lineage>
        <taxon>Eukaryota</taxon>
        <taxon>Metazoa</taxon>
        <taxon>Spiralia</taxon>
        <taxon>Lophotrochozoa</taxon>
        <taxon>Mollusca</taxon>
        <taxon>Gastropoda</taxon>
        <taxon>Heterobranchia</taxon>
        <taxon>Euthyneura</taxon>
        <taxon>Tectipleura</taxon>
        <taxon>Aplysiida</taxon>
        <taxon>Aplysioidea</taxon>
        <taxon>Aplysiidae</taxon>
        <taxon>Aplysia</taxon>
    </lineage>
</organism>
<dbReference type="PANTHER" id="PTHR10083:SF374">
    <property type="entry name" value="BPTI_KUNITZ INHIBITOR DOMAIN-CONTAINING PROTEIN"/>
    <property type="match status" value="1"/>
</dbReference>
<dbReference type="PROSITE" id="PS50279">
    <property type="entry name" value="BPTI_KUNITZ_2"/>
    <property type="match status" value="4"/>
</dbReference>
<proteinExistence type="predicted"/>
<dbReference type="SUPFAM" id="SSF57362">
    <property type="entry name" value="BPTI-like"/>
    <property type="match status" value="4"/>
</dbReference>
<evidence type="ECO:0000259" key="3">
    <source>
        <dbReference type="PROSITE" id="PS50279"/>
    </source>
</evidence>
<accession>A0ABM1VU11</accession>
<dbReference type="Gene3D" id="4.10.410.10">
    <property type="entry name" value="Pancreatic trypsin inhibitor Kunitz domain"/>
    <property type="match status" value="4"/>
</dbReference>
<evidence type="ECO:0000313" key="4">
    <source>
        <dbReference type="Proteomes" id="UP000694888"/>
    </source>
</evidence>
<dbReference type="SMART" id="SM00131">
    <property type="entry name" value="KU"/>
    <property type="match status" value="4"/>
</dbReference>
<keyword evidence="2" id="KW-0732">Signal</keyword>
<evidence type="ECO:0000256" key="1">
    <source>
        <dbReference type="ARBA" id="ARBA00023157"/>
    </source>
</evidence>
<keyword evidence="1" id="KW-1015">Disulfide bond</keyword>